<evidence type="ECO:0000259" key="4">
    <source>
        <dbReference type="Pfam" id="PF01494"/>
    </source>
</evidence>
<gene>
    <name evidence="5" type="ORF">TPA0910_49710</name>
</gene>
<accession>A0ABQ3U4K8</accession>
<comment type="cofactor">
    <cofactor evidence="1">
        <name>FAD</name>
        <dbReference type="ChEBI" id="CHEBI:57692"/>
    </cofactor>
</comment>
<evidence type="ECO:0000256" key="3">
    <source>
        <dbReference type="ARBA" id="ARBA00022827"/>
    </source>
</evidence>
<dbReference type="Gene3D" id="3.40.30.120">
    <property type="match status" value="1"/>
</dbReference>
<dbReference type="SUPFAM" id="SSF51905">
    <property type="entry name" value="FAD/NAD(P)-binding domain"/>
    <property type="match status" value="1"/>
</dbReference>
<reference evidence="5" key="1">
    <citation type="submission" date="2024-05" db="EMBL/GenBank/DDBJ databases">
        <title>Whole genome shotgun sequence of Streptomyces hygroscopicus NBRC 113678.</title>
        <authorList>
            <person name="Komaki H."/>
            <person name="Tamura T."/>
        </authorList>
    </citation>
    <scope>NUCLEOTIDE SEQUENCE</scope>
    <source>
        <strain evidence="5">N11-34</strain>
    </source>
</reference>
<name>A0ABQ3U4K8_STRHY</name>
<dbReference type="InterPro" id="IPR050641">
    <property type="entry name" value="RIFMO-like"/>
</dbReference>
<dbReference type="RefSeq" id="WP_236258173.1">
    <property type="nucleotide sequence ID" value="NZ_BNEK01000005.1"/>
</dbReference>
<dbReference type="PANTHER" id="PTHR43004">
    <property type="entry name" value="TRK SYSTEM POTASSIUM UPTAKE PROTEIN"/>
    <property type="match status" value="1"/>
</dbReference>
<evidence type="ECO:0000256" key="1">
    <source>
        <dbReference type="ARBA" id="ARBA00001974"/>
    </source>
</evidence>
<dbReference type="EMBL" id="BNEK01000005">
    <property type="protein sequence ID" value="GHJ30538.1"/>
    <property type="molecule type" value="Genomic_DNA"/>
</dbReference>
<sequence length="547" mass="58698">MSPQGRVRETDVIVAGAGPTGLLLANELALAGVRPTVLETLAEPTGQSRALNLHPRTAEILDLRGLLADLQKHPIQLGFLTRSFFAGIPVALDNEPFGSRYPQQIGVLQSRVEAMLEERLAAVHGITVERGRELVGFEQDEHGVTATVRGPDGAETPLRGHYLVGCDGSRSRVRRALGLPFDGTDGGPQTRVAADVVLVRPPEKWFEDRGPEGVGEVDGRDVRMLPDVGLTGMITLSKGGRQTHFSLVGLENGVYRLMFSDPEQTGGRAILRDAPITEQEVRDVLRAVGGPAAEMKELLWASRFGDACRQVDRYRVGRALLAGDAAHIVFPIGGQGMNLGLQDAFNLGWKLAAAVKGWAPDGLLDTYHGERHPVAAAILGSARAQSTLLSREQDMTALRDLLTSLVDLPETNRYLAGLTSGLTIRYGASDGDGHPLAGRLMPDLDLTVRGEPVRFSTLMHAGRGVLLEFPAEAREGEAGEETEGRGRLAPAVRGRADRINHVVAGPVAGQDFRAVLIRPDGHVCWAAQDATGPDDEALHAALTRWFG</sequence>
<keyword evidence="2" id="KW-0285">Flavoprotein</keyword>
<dbReference type="PRINTS" id="PR00420">
    <property type="entry name" value="RNGMNOXGNASE"/>
</dbReference>
<keyword evidence="6" id="KW-1185">Reference proteome</keyword>
<organism evidence="5 6">
    <name type="scientific">Streptomyces hygroscopicus</name>
    <dbReference type="NCBI Taxonomy" id="1912"/>
    <lineage>
        <taxon>Bacteria</taxon>
        <taxon>Bacillati</taxon>
        <taxon>Actinomycetota</taxon>
        <taxon>Actinomycetes</taxon>
        <taxon>Kitasatosporales</taxon>
        <taxon>Streptomycetaceae</taxon>
        <taxon>Streptomyces</taxon>
        <taxon>Streptomyces violaceusniger group</taxon>
    </lineage>
</organism>
<dbReference type="InterPro" id="IPR002938">
    <property type="entry name" value="FAD-bd"/>
</dbReference>
<comment type="caution">
    <text evidence="5">The sequence shown here is derived from an EMBL/GenBank/DDBJ whole genome shotgun (WGS) entry which is preliminary data.</text>
</comment>
<dbReference type="Proteomes" id="UP001054854">
    <property type="component" value="Unassembled WGS sequence"/>
</dbReference>
<dbReference type="Pfam" id="PF21274">
    <property type="entry name" value="Rng_hyd_C"/>
    <property type="match status" value="1"/>
</dbReference>
<keyword evidence="3" id="KW-0274">FAD</keyword>
<evidence type="ECO:0000256" key="2">
    <source>
        <dbReference type="ARBA" id="ARBA00022630"/>
    </source>
</evidence>
<dbReference type="InterPro" id="IPR036188">
    <property type="entry name" value="FAD/NAD-bd_sf"/>
</dbReference>
<dbReference type="Gene3D" id="3.50.50.60">
    <property type="entry name" value="FAD/NAD(P)-binding domain"/>
    <property type="match status" value="2"/>
</dbReference>
<evidence type="ECO:0000313" key="5">
    <source>
        <dbReference type="EMBL" id="GHJ30538.1"/>
    </source>
</evidence>
<feature type="domain" description="FAD-binding" evidence="4">
    <location>
        <begin position="9"/>
        <end position="379"/>
    </location>
</feature>
<dbReference type="Pfam" id="PF01494">
    <property type="entry name" value="FAD_binding_3"/>
    <property type="match status" value="1"/>
</dbReference>
<evidence type="ECO:0000313" key="6">
    <source>
        <dbReference type="Proteomes" id="UP001054854"/>
    </source>
</evidence>
<proteinExistence type="predicted"/>
<dbReference type="PANTHER" id="PTHR43004:SF19">
    <property type="entry name" value="BINDING MONOOXYGENASE, PUTATIVE (JCVI)-RELATED"/>
    <property type="match status" value="1"/>
</dbReference>
<protein>
    <submittedName>
        <fullName evidence="5">FAD-dependent oxidoreductase</fullName>
    </submittedName>
</protein>